<evidence type="ECO:0000313" key="1">
    <source>
        <dbReference type="EMBL" id="KAJ7022633.1"/>
    </source>
</evidence>
<reference evidence="3" key="1">
    <citation type="submission" date="2023-03" db="EMBL/GenBank/DDBJ databases">
        <title>Massive genome expansion in bonnet fungi (Mycena s.s.) driven by repeated elements and novel gene families across ecological guilds.</title>
        <authorList>
            <consortium name="Lawrence Berkeley National Laboratory"/>
            <person name="Harder C.B."/>
            <person name="Miyauchi S."/>
            <person name="Viragh M."/>
            <person name="Kuo A."/>
            <person name="Thoen E."/>
            <person name="Andreopoulos B."/>
            <person name="Lu D."/>
            <person name="Skrede I."/>
            <person name="Drula E."/>
            <person name="Henrissat B."/>
            <person name="Morin E."/>
            <person name="Kohler A."/>
            <person name="Barry K."/>
            <person name="LaButti K."/>
            <person name="Morin E."/>
            <person name="Salamov A."/>
            <person name="Lipzen A."/>
            <person name="Mereny Z."/>
            <person name="Hegedus B."/>
            <person name="Baldrian P."/>
            <person name="Stursova M."/>
            <person name="Weitz H."/>
            <person name="Taylor A."/>
            <person name="Grigoriev I.V."/>
            <person name="Nagy L.G."/>
            <person name="Martin F."/>
            <person name="Kauserud H."/>
        </authorList>
    </citation>
    <scope>NUCLEOTIDE SEQUENCE</scope>
    <source>
        <strain evidence="3">CBHHK200</strain>
    </source>
</reference>
<dbReference type="EMBL" id="JARJCM010000044">
    <property type="protein sequence ID" value="KAJ7036235.1"/>
    <property type="molecule type" value="Genomic_DNA"/>
</dbReference>
<evidence type="ECO:0000313" key="3">
    <source>
        <dbReference type="EMBL" id="KAJ7036235.1"/>
    </source>
</evidence>
<evidence type="ECO:0000313" key="2">
    <source>
        <dbReference type="EMBL" id="KAJ7022643.1"/>
    </source>
</evidence>
<dbReference type="AlphaFoldDB" id="A0AAD6T0L4"/>
<evidence type="ECO:0000313" key="4">
    <source>
        <dbReference type="Proteomes" id="UP001218188"/>
    </source>
</evidence>
<keyword evidence="4" id="KW-1185">Reference proteome</keyword>
<accession>A0AAD6T0L4</accession>
<sequence>MPLQTPRLAQAPSLLHFDAKEAVTQRASKELVIWCISLNCLATIAWHSSVLNDIKPVSARLITVYDSCSYRQPYTPLAPGDSILARYLLSSSHVTTPGAIYLPGVLGEEGHQDETRYILGDLPLGLYIRDAEPEPQPEPESALLDSLLINDDEINILRRLSQGEGIEKEDFKAIGALCKSCKLFFLTRTLSSHRDKCIATASRRSTLRPRLK</sequence>
<organism evidence="3 4">
    <name type="scientific">Mycena alexandri</name>
    <dbReference type="NCBI Taxonomy" id="1745969"/>
    <lineage>
        <taxon>Eukaryota</taxon>
        <taxon>Fungi</taxon>
        <taxon>Dikarya</taxon>
        <taxon>Basidiomycota</taxon>
        <taxon>Agaricomycotina</taxon>
        <taxon>Agaricomycetes</taxon>
        <taxon>Agaricomycetidae</taxon>
        <taxon>Agaricales</taxon>
        <taxon>Marasmiineae</taxon>
        <taxon>Mycenaceae</taxon>
        <taxon>Mycena</taxon>
    </lineage>
</organism>
<dbReference type="EMBL" id="JARJCM010000206">
    <property type="protein sequence ID" value="KAJ7022643.1"/>
    <property type="molecule type" value="Genomic_DNA"/>
</dbReference>
<comment type="caution">
    <text evidence="3">The sequence shown here is derived from an EMBL/GenBank/DDBJ whole genome shotgun (WGS) entry which is preliminary data.</text>
</comment>
<protein>
    <submittedName>
        <fullName evidence="3">Uncharacterized protein</fullName>
    </submittedName>
</protein>
<name>A0AAD6T0L4_9AGAR</name>
<gene>
    <name evidence="3" type="ORF">C8F04DRAFT_1181514</name>
    <name evidence="1" type="ORF">C8F04DRAFT_1194352</name>
    <name evidence="2" type="ORF">C8F04DRAFT_1194363</name>
</gene>
<dbReference type="Proteomes" id="UP001218188">
    <property type="component" value="Unassembled WGS sequence"/>
</dbReference>
<dbReference type="EMBL" id="JARJCM010000206">
    <property type="protein sequence ID" value="KAJ7022633.1"/>
    <property type="molecule type" value="Genomic_DNA"/>
</dbReference>
<proteinExistence type="predicted"/>